<proteinExistence type="predicted"/>
<comment type="caution">
    <text evidence="2">The sequence shown here is derived from an EMBL/GenBank/DDBJ whole genome shotgun (WGS) entry which is preliminary data.</text>
</comment>
<dbReference type="Proteomes" id="UP000240506">
    <property type="component" value="Unassembled WGS sequence"/>
</dbReference>
<evidence type="ECO:0000313" key="3">
    <source>
        <dbReference type="Proteomes" id="UP000240506"/>
    </source>
</evidence>
<dbReference type="InterPro" id="IPR026866">
    <property type="entry name" value="CR006_AAA"/>
</dbReference>
<gene>
    <name evidence="2" type="ORF">C9I43_01765</name>
</gene>
<dbReference type="Gene3D" id="3.40.50.300">
    <property type="entry name" value="P-loop containing nucleotide triphosphate hydrolases"/>
    <property type="match status" value="1"/>
</dbReference>
<organism evidence="2 3">
    <name type="scientific">Shewanella morhuae</name>
    <dbReference type="NCBI Taxonomy" id="365591"/>
    <lineage>
        <taxon>Bacteria</taxon>
        <taxon>Pseudomonadati</taxon>
        <taxon>Pseudomonadota</taxon>
        <taxon>Gammaproteobacteria</taxon>
        <taxon>Alteromonadales</taxon>
        <taxon>Shewanellaceae</taxon>
        <taxon>Shewanella</taxon>
    </lineage>
</organism>
<dbReference type="RefSeq" id="WP_107881732.1">
    <property type="nucleotide sequence ID" value="NZ_PYSG01000002.1"/>
</dbReference>
<protein>
    <submittedName>
        <fullName evidence="2">Phage infection protein</fullName>
    </submittedName>
</protein>
<dbReference type="InterPro" id="IPR027417">
    <property type="entry name" value="P-loop_NTPase"/>
</dbReference>
<name>A0ABX5HR69_9GAMM</name>
<dbReference type="EMBL" id="PYSG01000002">
    <property type="protein sequence ID" value="PTA49343.1"/>
    <property type="molecule type" value="Genomic_DNA"/>
</dbReference>
<dbReference type="Pfam" id="PF13166">
    <property type="entry name" value="AAA_13"/>
    <property type="match status" value="1"/>
</dbReference>
<accession>A0ABX5HR69</accession>
<dbReference type="SUPFAM" id="SSF52540">
    <property type="entry name" value="P-loop containing nucleoside triphosphate hydrolases"/>
    <property type="match status" value="1"/>
</dbReference>
<reference evidence="2 3" key="1">
    <citation type="submission" date="2018-04" db="EMBL/GenBank/DDBJ databases">
        <title>Genomic sequence of a freshwater isolate of Shewanella morhuae.</title>
        <authorList>
            <person name="Castillo D.E."/>
            <person name="Gram L."/>
        </authorList>
    </citation>
    <scope>NUCLEOTIDE SEQUENCE [LARGE SCALE GENOMIC DNA]</scope>
    <source>
        <strain evidence="2 3">CW7</strain>
    </source>
</reference>
<evidence type="ECO:0000313" key="2">
    <source>
        <dbReference type="EMBL" id="PTA49343.1"/>
    </source>
</evidence>
<feature type="domain" description="Protein CR006 P-loop" evidence="1">
    <location>
        <begin position="228"/>
        <end position="516"/>
    </location>
</feature>
<sequence>MNKLKVNLINCYGISGLSHEFDFSQVRANIIYAPNGIMKTSLSNTFSQLSNGEEPKEKLFNRKVSCDIDIDGERIKPEEILVIEPFNPSFDAKNLSSLLVNTEKKKRYDLLYKSILESKKSLIIELNNLSKIKKNDIESVFCSDVGCRDIFEAVRWLQLSDLANASYNELQYQHIFDDKVLALLSEQEVITCIEEYINRYNELISTSSLFKKDVFSPSKATAISLLLKKESFFEAEHKVILNGRDIIVDSHELFDSIFEAEKRELLSDPRLKVINQKLLTGVASVKVFQSILEKYPEIAAELSDINNFKKVIWCTYYLEKKEIFDNLLSLFDANKQELEAIENEAKLEETLWYQTVDVFKERFHVPFTLDVESHINTILGTAAPNIVFKFASESEGDIKFDRGQLTSLDVLSVGERRAMYLLYVIFEFKARQANGQRTIIIVDDIADSFDYKNKYAIIEYLKEMAEEKLFRMLVLTHNFDFYRTFQSRVLTDSSKRSASYIAQKELDKSISLLNGGDNYVSNPFDFWRRNFSNNPAVIVAMIPFVRNLIEYREGTSSNGYLLLTSLLHIKINMDDVKRNTRNLRLSDLEVVISSTINNLSFSPMVDKSCLVVDYIYDTANDLCETPVVNEVRLENKVSLSIAIRLKAEDFLWSKISDKSNINGMQTGKLYDRYISEFCSPPSDEEKMIKNVLGQVILMTPENIHINSFMYEPLMDLSVYHLISLYQSVCKLN</sequence>
<keyword evidence="3" id="KW-1185">Reference proteome</keyword>
<evidence type="ECO:0000259" key="1">
    <source>
        <dbReference type="Pfam" id="PF13166"/>
    </source>
</evidence>